<evidence type="ECO:0000313" key="2">
    <source>
        <dbReference type="Proteomes" id="UP001154282"/>
    </source>
</evidence>
<comment type="caution">
    <text evidence="1">The sequence shown here is derived from an EMBL/GenBank/DDBJ whole genome shotgun (WGS) entry which is preliminary data.</text>
</comment>
<keyword evidence="2" id="KW-1185">Reference proteome</keyword>
<protein>
    <submittedName>
        <fullName evidence="1">Uncharacterized protein</fullName>
    </submittedName>
</protein>
<sequence length="37" mass="4240">FTHSPRNLFLTQAAGKERLRKIRKVDLAGDSGSERKR</sequence>
<feature type="non-terminal residue" evidence="1">
    <location>
        <position position="1"/>
    </location>
</feature>
<dbReference type="EMBL" id="CAMGYJ010000005">
    <property type="protein sequence ID" value="CAI0409566.1"/>
    <property type="molecule type" value="Genomic_DNA"/>
</dbReference>
<gene>
    <name evidence="1" type="ORF">LITE_LOCUS14426</name>
</gene>
<name>A0AAV0JI36_9ROSI</name>
<dbReference type="AlphaFoldDB" id="A0AAV0JI36"/>
<dbReference type="Proteomes" id="UP001154282">
    <property type="component" value="Unassembled WGS sequence"/>
</dbReference>
<proteinExistence type="predicted"/>
<organism evidence="1 2">
    <name type="scientific">Linum tenue</name>
    <dbReference type="NCBI Taxonomy" id="586396"/>
    <lineage>
        <taxon>Eukaryota</taxon>
        <taxon>Viridiplantae</taxon>
        <taxon>Streptophyta</taxon>
        <taxon>Embryophyta</taxon>
        <taxon>Tracheophyta</taxon>
        <taxon>Spermatophyta</taxon>
        <taxon>Magnoliopsida</taxon>
        <taxon>eudicotyledons</taxon>
        <taxon>Gunneridae</taxon>
        <taxon>Pentapetalae</taxon>
        <taxon>rosids</taxon>
        <taxon>fabids</taxon>
        <taxon>Malpighiales</taxon>
        <taxon>Linaceae</taxon>
        <taxon>Linum</taxon>
    </lineage>
</organism>
<evidence type="ECO:0000313" key="1">
    <source>
        <dbReference type="EMBL" id="CAI0409566.1"/>
    </source>
</evidence>
<accession>A0AAV0JI36</accession>
<reference evidence="1" key="1">
    <citation type="submission" date="2022-08" db="EMBL/GenBank/DDBJ databases">
        <authorList>
            <person name="Gutierrez-Valencia J."/>
        </authorList>
    </citation>
    <scope>NUCLEOTIDE SEQUENCE</scope>
</reference>